<organism evidence="3">
    <name type="scientific">Rhipicephalus microplus</name>
    <name type="common">Cattle tick</name>
    <name type="synonym">Boophilus microplus</name>
    <dbReference type="NCBI Taxonomy" id="6941"/>
    <lineage>
        <taxon>Eukaryota</taxon>
        <taxon>Metazoa</taxon>
        <taxon>Ecdysozoa</taxon>
        <taxon>Arthropoda</taxon>
        <taxon>Chelicerata</taxon>
        <taxon>Arachnida</taxon>
        <taxon>Acari</taxon>
        <taxon>Parasitiformes</taxon>
        <taxon>Ixodida</taxon>
        <taxon>Ixodoidea</taxon>
        <taxon>Ixodidae</taxon>
        <taxon>Rhipicephalinae</taxon>
        <taxon>Rhipicephalus</taxon>
        <taxon>Boophilus</taxon>
    </lineage>
</organism>
<feature type="domain" description="3'-5' exonuclease" evidence="2">
    <location>
        <begin position="356"/>
        <end position="544"/>
    </location>
</feature>
<feature type="region of interest" description="Disordered" evidence="1">
    <location>
        <begin position="561"/>
        <end position="594"/>
    </location>
</feature>
<dbReference type="GO" id="GO:0008408">
    <property type="term" value="F:3'-5' exonuclease activity"/>
    <property type="evidence" value="ECO:0007669"/>
    <property type="project" value="InterPro"/>
</dbReference>
<accession>A0A6M2CWE7</accession>
<dbReference type="GO" id="GO:0003676">
    <property type="term" value="F:nucleic acid binding"/>
    <property type="evidence" value="ECO:0007669"/>
    <property type="project" value="InterPro"/>
</dbReference>
<feature type="compositionally biased region" description="Basic residues" evidence="1">
    <location>
        <begin position="566"/>
        <end position="576"/>
    </location>
</feature>
<feature type="compositionally biased region" description="Polar residues" evidence="1">
    <location>
        <begin position="577"/>
        <end position="594"/>
    </location>
</feature>
<evidence type="ECO:0000259" key="2">
    <source>
        <dbReference type="Pfam" id="PF01612"/>
    </source>
</evidence>
<sequence length="594" mass="68528">MDPMRPEHLESLWHSARNRKTGALLKVLQTYFDKAQNCFECAFLLMRATSDFYESRPNSLAVTIMNVFQEWLSEHKEVYAAFLTDDIKRMALLAVLKQTKPFLIALVCDVYKLEENGVEYMDIVQNLLLRKRFSEASTVVASLKLHGNFTLEDIPIPLFLMDKMALLESYLEGQPKLQKELLIFLDNLYHDGNLADGVISNLNGKMISRDRNHPKTLEKIISRLLKQYGLPGETCPHVHYKRSKNALRYLFFKKYIEDDYSEPGWREMVCEVVGTNSSLQRDLLNELLWVNDYESALNFAVKLCVPDRQWPRAIRSFMGQCGPEKVQELIESWNSYRDQDDPSKYLPFRLELCDVEMVDTADGFENCIEIIKNYNLVGIDAEWKPTMGLTPARLSLVQLAVWDNVFVLDMLKLSEILSEEQWGQLYTDVLGSNEILKLGFGIAEDLKLLAETIKFPGGKVQNIVDLCSFAEKLRCDWPFLMEPKVPKVPGHKGLSELTRTLLGLPLNKNEQCSDWENRPLRLSQMIYAAVDAFCLLEVYEELCKRADAVNMNMRQLLEEATDAQKGAHRRRRKPQKYKSQVPRQHGCKTNTGKR</sequence>
<keyword evidence="3" id="KW-0540">Nuclease</keyword>
<dbReference type="InterPro" id="IPR002562">
    <property type="entry name" value="3'-5'_exonuclease_dom"/>
</dbReference>
<dbReference type="InterPro" id="IPR012337">
    <property type="entry name" value="RNaseH-like_sf"/>
</dbReference>
<dbReference type="Pfam" id="PF01612">
    <property type="entry name" value="DNA_pol_A_exo1"/>
    <property type="match status" value="1"/>
</dbReference>
<dbReference type="GO" id="GO:0006139">
    <property type="term" value="P:nucleobase-containing compound metabolic process"/>
    <property type="evidence" value="ECO:0007669"/>
    <property type="project" value="InterPro"/>
</dbReference>
<dbReference type="Gene3D" id="3.30.420.10">
    <property type="entry name" value="Ribonuclease H-like superfamily/Ribonuclease H"/>
    <property type="match status" value="1"/>
</dbReference>
<protein>
    <submittedName>
        <fullName evidence="3">Putative exonuclease mut-7</fullName>
    </submittedName>
</protein>
<reference evidence="3" key="1">
    <citation type="submission" date="2019-09" db="EMBL/GenBank/DDBJ databases">
        <title>Organ-specific transcriptomic study of the physiology of the cattle tick, Rhipicephalus microplus.</title>
        <authorList>
            <person name="Tirloni L."/>
            <person name="Braz G."/>
            <person name="Gandara A.C.P."/>
            <person name="Sabadin G.A."/>
            <person name="da Silva R.M."/>
            <person name="Guizzo M.G."/>
            <person name="Machado J.A."/>
            <person name="Costa E.P."/>
            <person name="Gomes H.F."/>
            <person name="Moraes J."/>
            <person name="Mota M.B.S."/>
            <person name="Mesquita R.D."/>
            <person name="Alvarenga P.H."/>
            <person name="Alves F."/>
            <person name="Seixas A."/>
            <person name="da Fonseca R.N."/>
            <person name="Fogaca A."/>
            <person name="Logullo C."/>
            <person name="Tanaka A."/>
            <person name="Daffre S."/>
            <person name="Termignoni C."/>
            <person name="Vaz I.S.Jr."/>
            <person name="Oliveira P.L."/>
            <person name="Ribeiro J.M."/>
        </authorList>
    </citation>
    <scope>NUCLEOTIDE SEQUENCE</scope>
    <source>
        <strain evidence="3">Porto Alegre</strain>
    </source>
</reference>
<evidence type="ECO:0000313" key="3">
    <source>
        <dbReference type="EMBL" id="NOV38092.1"/>
    </source>
</evidence>
<dbReference type="InterPro" id="IPR052408">
    <property type="entry name" value="Exonuclease_MUT-7-like"/>
</dbReference>
<dbReference type="PANTHER" id="PTHR47765">
    <property type="entry name" value="3'-5' EXONUCLEASE DOMAIN-CONTAINING PROTEIN"/>
    <property type="match status" value="1"/>
</dbReference>
<dbReference type="AlphaFoldDB" id="A0A6M2CWE7"/>
<keyword evidence="3" id="KW-0378">Hydrolase</keyword>
<dbReference type="InterPro" id="IPR036397">
    <property type="entry name" value="RNaseH_sf"/>
</dbReference>
<keyword evidence="3" id="KW-0269">Exonuclease</keyword>
<dbReference type="PANTHER" id="PTHR47765:SF2">
    <property type="entry name" value="EXONUCLEASE MUT-7 HOMOLOG"/>
    <property type="match status" value="1"/>
</dbReference>
<dbReference type="EMBL" id="GHWJ01005355">
    <property type="protein sequence ID" value="NOV38092.1"/>
    <property type="molecule type" value="Transcribed_RNA"/>
</dbReference>
<evidence type="ECO:0000256" key="1">
    <source>
        <dbReference type="SAM" id="MobiDB-lite"/>
    </source>
</evidence>
<proteinExistence type="predicted"/>
<name>A0A6M2CWE7_RHIMP</name>
<dbReference type="SUPFAM" id="SSF53098">
    <property type="entry name" value="Ribonuclease H-like"/>
    <property type="match status" value="1"/>
</dbReference>